<comment type="caution">
    <text evidence="12">The sequence shown here is derived from an EMBL/GenBank/DDBJ whole genome shotgun (WGS) entry which is preliminary data.</text>
</comment>
<dbReference type="Proteomes" id="UP000601099">
    <property type="component" value="Unassembled WGS sequence"/>
</dbReference>
<feature type="domain" description="TonB C-terminal" evidence="11">
    <location>
        <begin position="269"/>
        <end position="367"/>
    </location>
</feature>
<proteinExistence type="inferred from homology"/>
<evidence type="ECO:0000259" key="11">
    <source>
        <dbReference type="PROSITE" id="PS52015"/>
    </source>
</evidence>
<evidence type="ECO:0000256" key="7">
    <source>
        <dbReference type="ARBA" id="ARBA00022927"/>
    </source>
</evidence>
<evidence type="ECO:0000256" key="3">
    <source>
        <dbReference type="ARBA" id="ARBA00022448"/>
    </source>
</evidence>
<keyword evidence="8" id="KW-1133">Transmembrane helix</keyword>
<gene>
    <name evidence="12" type="ORF">I5L79_15905</name>
</gene>
<keyword evidence="10" id="KW-0732">Signal</keyword>
<dbReference type="PANTHER" id="PTHR33446">
    <property type="entry name" value="PROTEIN TONB-RELATED"/>
    <property type="match status" value="1"/>
</dbReference>
<evidence type="ECO:0000256" key="10">
    <source>
        <dbReference type="SAM" id="SignalP"/>
    </source>
</evidence>
<dbReference type="RefSeq" id="WP_196956058.1">
    <property type="nucleotide sequence ID" value="NZ_JADWYK010000010.1"/>
</dbReference>
<dbReference type="EMBL" id="JADWYK010000010">
    <property type="protein sequence ID" value="MBG8555038.1"/>
    <property type="molecule type" value="Genomic_DNA"/>
</dbReference>
<sequence length="378" mass="40849">MRLSFFILSICLFSTKSGPSWAQAGRTAVLPLRHLQRENNPQFPGGPQALQAYFVKSIKQPAEVTSGAIQGEVLVRCILRPDGRVDSARVTRSLSPATDQEALRVVRGMPAWKPGVSGNQPVGVYYYLHVPFPLPANAELWPAQGEDALFTYTGMPPYFPGGNKAFAAALQQHLVLPAGAPTGQILAAFVVDPAGRVRDAKIERGMGPPYDEAVLLALRKIPRFVPGQASNAGTVAMEHKAMIPIGGTTTALPRQVFPFGHQTYPFYGGSRHAQEQAIRSRVRYPALARRRELEGIVIVRLPIAADGTPDLAAAHVVKGLGDGCDEEALRVVRTLERFTPAQQNGEPVAQETTITVPFALEELTAPPAPRPPARRSPK</sequence>
<evidence type="ECO:0000313" key="12">
    <source>
        <dbReference type="EMBL" id="MBG8555038.1"/>
    </source>
</evidence>
<organism evidence="12 13">
    <name type="scientific">Hymenobacter guriensis</name>
    <dbReference type="NCBI Taxonomy" id="2793065"/>
    <lineage>
        <taxon>Bacteria</taxon>
        <taxon>Pseudomonadati</taxon>
        <taxon>Bacteroidota</taxon>
        <taxon>Cytophagia</taxon>
        <taxon>Cytophagales</taxon>
        <taxon>Hymenobacteraceae</taxon>
        <taxon>Hymenobacter</taxon>
    </lineage>
</organism>
<dbReference type="NCBIfam" id="TIGR01352">
    <property type="entry name" value="tonB_Cterm"/>
    <property type="match status" value="2"/>
</dbReference>
<name>A0ABS0L4F9_9BACT</name>
<keyword evidence="9" id="KW-0472">Membrane</keyword>
<dbReference type="Gene3D" id="3.30.1150.10">
    <property type="match status" value="3"/>
</dbReference>
<keyword evidence="13" id="KW-1185">Reference proteome</keyword>
<dbReference type="InterPro" id="IPR037682">
    <property type="entry name" value="TonB_C"/>
</dbReference>
<evidence type="ECO:0000256" key="1">
    <source>
        <dbReference type="ARBA" id="ARBA00004383"/>
    </source>
</evidence>
<evidence type="ECO:0000256" key="5">
    <source>
        <dbReference type="ARBA" id="ARBA00022519"/>
    </source>
</evidence>
<reference evidence="12 13" key="1">
    <citation type="submission" date="2020-11" db="EMBL/GenBank/DDBJ databases">
        <title>Hymenobacter sp.</title>
        <authorList>
            <person name="Kim M.K."/>
        </authorList>
    </citation>
    <scope>NUCLEOTIDE SEQUENCE [LARGE SCALE GENOMIC DNA]</scope>
    <source>
        <strain evidence="12 13">BT594</strain>
    </source>
</reference>
<feature type="chain" id="PRO_5047210609" evidence="10">
    <location>
        <begin position="23"/>
        <end position="378"/>
    </location>
</feature>
<dbReference type="Pfam" id="PF03544">
    <property type="entry name" value="TonB_C"/>
    <property type="match status" value="2"/>
</dbReference>
<dbReference type="PROSITE" id="PS52015">
    <property type="entry name" value="TONB_CTD"/>
    <property type="match status" value="1"/>
</dbReference>
<keyword evidence="5" id="KW-0997">Cell inner membrane</keyword>
<comment type="similarity">
    <text evidence="2">Belongs to the TonB family.</text>
</comment>
<dbReference type="InterPro" id="IPR051045">
    <property type="entry name" value="TonB-dependent_transducer"/>
</dbReference>
<dbReference type="PANTHER" id="PTHR33446:SF2">
    <property type="entry name" value="PROTEIN TONB"/>
    <property type="match status" value="1"/>
</dbReference>
<keyword evidence="4" id="KW-1003">Cell membrane</keyword>
<evidence type="ECO:0000256" key="4">
    <source>
        <dbReference type="ARBA" id="ARBA00022475"/>
    </source>
</evidence>
<keyword evidence="3" id="KW-0813">Transport</keyword>
<feature type="signal peptide" evidence="10">
    <location>
        <begin position="1"/>
        <end position="22"/>
    </location>
</feature>
<accession>A0ABS0L4F9</accession>
<evidence type="ECO:0000256" key="2">
    <source>
        <dbReference type="ARBA" id="ARBA00006555"/>
    </source>
</evidence>
<evidence type="ECO:0000256" key="9">
    <source>
        <dbReference type="ARBA" id="ARBA00023136"/>
    </source>
</evidence>
<keyword evidence="6" id="KW-0812">Transmembrane</keyword>
<protein>
    <submittedName>
        <fullName evidence="12">TonB family protein</fullName>
    </submittedName>
</protein>
<keyword evidence="7" id="KW-0653">Protein transport</keyword>
<dbReference type="SUPFAM" id="SSF74653">
    <property type="entry name" value="TolA/TonB C-terminal domain"/>
    <property type="match status" value="3"/>
</dbReference>
<evidence type="ECO:0000256" key="8">
    <source>
        <dbReference type="ARBA" id="ARBA00022989"/>
    </source>
</evidence>
<evidence type="ECO:0000256" key="6">
    <source>
        <dbReference type="ARBA" id="ARBA00022692"/>
    </source>
</evidence>
<dbReference type="InterPro" id="IPR006260">
    <property type="entry name" value="TonB/TolA_C"/>
</dbReference>
<evidence type="ECO:0000313" key="13">
    <source>
        <dbReference type="Proteomes" id="UP000601099"/>
    </source>
</evidence>
<comment type="subcellular location">
    <subcellularLocation>
        <location evidence="1">Cell inner membrane</location>
        <topology evidence="1">Single-pass membrane protein</topology>
        <orientation evidence="1">Periplasmic side</orientation>
    </subcellularLocation>
</comment>